<dbReference type="eggNOG" id="COG2370">
    <property type="taxonomic scope" value="Bacteria"/>
</dbReference>
<protein>
    <recommendedName>
        <fullName evidence="4">HupE/UreJ family protein</fullName>
    </recommendedName>
</protein>
<dbReference type="STRING" id="1211777.BN77_p10816"/>
<dbReference type="RefSeq" id="WP_007536896.1">
    <property type="nucleotide sequence ID" value="NZ_HF536773.1"/>
</dbReference>
<sequence>MSNARFARFLLALNLLGLLTLLSMSATFAHEVRPAYLQLHEERPGEFAVLWKVPMQGDMRLALEPQFSGDTEASTAVTKDVGAAEIRTWTLRAPALRGQTLTIGGLEATMTDALVRVEYLDGTSWTGRFTPRAPAAVIPSSKTAPGVAGVYLSLGIEHILFGVDHLLFVLALLIITRGSWLLVKTITAFTIAHSITLALATLGFVHVPQAPVEATIALSIVFVAAEIVRRDQGKEGIAARAPWVVAFCFGLLHGLGFAGALSEIGLPEGHIPLALFFFNLGVEAGQLIFVGAVLSILAIVRRTHLALPAWVARVPAYAIGTLAMFWTIQRVAMF</sequence>
<dbReference type="AlphaFoldDB" id="K0Q3Q6"/>
<dbReference type="EMBL" id="CANI01000045">
    <property type="protein sequence ID" value="CCM79530.1"/>
    <property type="molecule type" value="Genomic_DNA"/>
</dbReference>
<dbReference type="HOGENOM" id="CLU_043645_0_0_5"/>
<keyword evidence="1" id="KW-0812">Transmembrane</keyword>
<feature type="transmembrane region" description="Helical" evidence="1">
    <location>
        <begin position="210"/>
        <end position="229"/>
    </location>
</feature>
<feature type="transmembrane region" description="Helical" evidence="1">
    <location>
        <begin position="273"/>
        <end position="300"/>
    </location>
</feature>
<proteinExistence type="predicted"/>
<keyword evidence="3" id="KW-1185">Reference proteome</keyword>
<dbReference type="InterPro" id="IPR032809">
    <property type="entry name" value="Put_HupE_UreJ"/>
</dbReference>
<comment type="caution">
    <text evidence="2">The sequence shown here is derived from an EMBL/GenBank/DDBJ whole genome shotgun (WGS) entry which is preliminary data.</text>
</comment>
<gene>
    <name evidence="2" type="ORF">BN77_p10816</name>
</gene>
<reference evidence="2 3" key="1">
    <citation type="journal article" date="2013" name="Genome Announc.">
        <title>Draft Genome Sequence of Rhizobium mesoamericanum STM3625, a Nitrogen-Fixing Symbiont of Mimosa pudica Isolated in French Guiana (South America).</title>
        <authorList>
            <person name="Moulin L."/>
            <person name="Mornico D."/>
            <person name="Melkonian R."/>
            <person name="Klonowska A."/>
        </authorList>
    </citation>
    <scope>NUCLEOTIDE SEQUENCE [LARGE SCALE GENOMIC DNA]</scope>
    <source>
        <strain evidence="2 3">STM3625</strain>
    </source>
</reference>
<feature type="transmembrane region" description="Helical" evidence="1">
    <location>
        <begin position="307"/>
        <end position="328"/>
    </location>
</feature>
<dbReference type="Proteomes" id="UP000009319">
    <property type="component" value="Unassembled WGS sequence"/>
</dbReference>
<evidence type="ECO:0000313" key="2">
    <source>
        <dbReference type="EMBL" id="CCM79530.1"/>
    </source>
</evidence>
<evidence type="ECO:0008006" key="4">
    <source>
        <dbReference type="Google" id="ProtNLM"/>
    </source>
</evidence>
<evidence type="ECO:0000313" key="3">
    <source>
        <dbReference type="Proteomes" id="UP000009319"/>
    </source>
</evidence>
<keyword evidence="1" id="KW-0472">Membrane</keyword>
<evidence type="ECO:0000256" key="1">
    <source>
        <dbReference type="SAM" id="Phobius"/>
    </source>
</evidence>
<accession>K0Q3Q6</accession>
<feature type="transmembrane region" description="Helical" evidence="1">
    <location>
        <begin position="181"/>
        <end position="204"/>
    </location>
</feature>
<name>K0Q3Q6_9HYPH</name>
<keyword evidence="1" id="KW-1133">Transmembrane helix</keyword>
<feature type="transmembrane region" description="Helical" evidence="1">
    <location>
        <begin position="150"/>
        <end position="174"/>
    </location>
</feature>
<organism evidence="2 3">
    <name type="scientific">Rhizobium mesoamericanum STM3625</name>
    <dbReference type="NCBI Taxonomy" id="1211777"/>
    <lineage>
        <taxon>Bacteria</taxon>
        <taxon>Pseudomonadati</taxon>
        <taxon>Pseudomonadota</taxon>
        <taxon>Alphaproteobacteria</taxon>
        <taxon>Hyphomicrobiales</taxon>
        <taxon>Rhizobiaceae</taxon>
        <taxon>Rhizobium/Agrobacterium group</taxon>
        <taxon>Rhizobium</taxon>
    </lineage>
</organism>
<feature type="transmembrane region" description="Helical" evidence="1">
    <location>
        <begin position="241"/>
        <end position="261"/>
    </location>
</feature>
<dbReference type="Pfam" id="PF13795">
    <property type="entry name" value="HupE_UreJ_2"/>
    <property type="match status" value="1"/>
</dbReference>